<proteinExistence type="predicted"/>
<evidence type="ECO:0000256" key="6">
    <source>
        <dbReference type="RuleBase" id="RU363132"/>
    </source>
</evidence>
<sequence length="221" mass="23760">MTETNGVEASVATNGTAPEKTCSSGMKVSKEVEDLLLWEDPVKSGGILGGATMAYILFHCSGYSALYILFNVMLVGVVGTFVWSIVAQLLGKPEFPIPEPKPEAIDKAFACASEHGKAYTNKAVGVFYRIAKGHEPALSLKAGFALYVAAKITSLFSLWTLAYIACVGAFAGPKVYTMYKEDIDMYVGIAKTKVDEVVAQAKDFVNEKVLSKIKPPAKKTE</sequence>
<evidence type="ECO:0000256" key="7">
    <source>
        <dbReference type="SAM" id="MobiDB-lite"/>
    </source>
</evidence>
<keyword evidence="2 6" id="KW-0812">Transmembrane</keyword>
<comment type="subcellular location">
    <subcellularLocation>
        <location evidence="1 6">Endoplasmic reticulum membrane</location>
        <topology evidence="1 6">Multi-pass membrane protein</topology>
    </subcellularLocation>
</comment>
<evidence type="ECO:0000256" key="1">
    <source>
        <dbReference type="ARBA" id="ARBA00004477"/>
    </source>
</evidence>
<evidence type="ECO:0000256" key="4">
    <source>
        <dbReference type="ARBA" id="ARBA00022989"/>
    </source>
</evidence>
<evidence type="ECO:0000259" key="8">
    <source>
        <dbReference type="PROSITE" id="PS50845"/>
    </source>
</evidence>
<keyword evidence="5 6" id="KW-0472">Membrane</keyword>
<dbReference type="AlphaFoldDB" id="A0AAX4PFV8"/>
<evidence type="ECO:0000256" key="2">
    <source>
        <dbReference type="ARBA" id="ARBA00022692"/>
    </source>
</evidence>
<dbReference type="InterPro" id="IPR045064">
    <property type="entry name" value="Reticulon-like"/>
</dbReference>
<organism evidence="9 10">
    <name type="scientific">Chloropicon roscoffensis</name>
    <dbReference type="NCBI Taxonomy" id="1461544"/>
    <lineage>
        <taxon>Eukaryota</taxon>
        <taxon>Viridiplantae</taxon>
        <taxon>Chlorophyta</taxon>
        <taxon>Chloropicophyceae</taxon>
        <taxon>Chloropicales</taxon>
        <taxon>Chloropicaceae</taxon>
        <taxon>Chloropicon</taxon>
    </lineage>
</organism>
<reference evidence="9 10" key="1">
    <citation type="submission" date="2024-03" db="EMBL/GenBank/DDBJ databases">
        <title>Complete genome sequence of the green alga Chloropicon roscoffensis RCC1871.</title>
        <authorList>
            <person name="Lemieux C."/>
            <person name="Pombert J.-F."/>
            <person name="Otis C."/>
            <person name="Turmel M."/>
        </authorList>
    </citation>
    <scope>NUCLEOTIDE SEQUENCE [LARGE SCALE GENOMIC DNA]</scope>
    <source>
        <strain evidence="9 10">RCC1871</strain>
    </source>
</reference>
<evidence type="ECO:0000256" key="3">
    <source>
        <dbReference type="ARBA" id="ARBA00022824"/>
    </source>
</evidence>
<keyword evidence="3 6" id="KW-0256">Endoplasmic reticulum</keyword>
<name>A0AAX4PFV8_9CHLO</name>
<keyword evidence="10" id="KW-1185">Reference proteome</keyword>
<evidence type="ECO:0000313" key="9">
    <source>
        <dbReference type="EMBL" id="WZN64651.1"/>
    </source>
</evidence>
<dbReference type="InterPro" id="IPR003388">
    <property type="entry name" value="Reticulon"/>
</dbReference>
<feature type="region of interest" description="Disordered" evidence="7">
    <location>
        <begin position="1"/>
        <end position="23"/>
    </location>
</feature>
<dbReference type="Pfam" id="PF02453">
    <property type="entry name" value="Reticulon"/>
    <property type="match status" value="1"/>
</dbReference>
<accession>A0AAX4PFV8</accession>
<dbReference type="PANTHER" id="PTHR10994">
    <property type="entry name" value="RETICULON"/>
    <property type="match status" value="1"/>
</dbReference>
<dbReference type="EMBL" id="CP151510">
    <property type="protein sequence ID" value="WZN64651.1"/>
    <property type="molecule type" value="Genomic_DNA"/>
</dbReference>
<evidence type="ECO:0000313" key="10">
    <source>
        <dbReference type="Proteomes" id="UP001472866"/>
    </source>
</evidence>
<feature type="transmembrane region" description="Helical" evidence="6">
    <location>
        <begin position="65"/>
        <end position="86"/>
    </location>
</feature>
<feature type="domain" description="Reticulon" evidence="8">
    <location>
        <begin position="32"/>
        <end position="221"/>
    </location>
</feature>
<dbReference type="GO" id="GO:0005789">
    <property type="term" value="C:endoplasmic reticulum membrane"/>
    <property type="evidence" value="ECO:0007669"/>
    <property type="project" value="UniProtKB-SubCell"/>
</dbReference>
<keyword evidence="4 6" id="KW-1133">Transmembrane helix</keyword>
<feature type="transmembrane region" description="Helical" evidence="6">
    <location>
        <begin position="144"/>
        <end position="171"/>
    </location>
</feature>
<dbReference type="Proteomes" id="UP001472866">
    <property type="component" value="Chromosome 10"/>
</dbReference>
<protein>
    <recommendedName>
        <fullName evidence="6">Reticulon-like protein</fullName>
    </recommendedName>
</protein>
<dbReference type="PROSITE" id="PS50845">
    <property type="entry name" value="RETICULON"/>
    <property type="match status" value="1"/>
</dbReference>
<evidence type="ECO:0000256" key="5">
    <source>
        <dbReference type="ARBA" id="ARBA00023136"/>
    </source>
</evidence>
<dbReference type="GO" id="GO:0009617">
    <property type="term" value="P:response to bacterium"/>
    <property type="evidence" value="ECO:0007669"/>
    <property type="project" value="InterPro"/>
</dbReference>
<dbReference type="PANTHER" id="PTHR10994:SF193">
    <property type="entry name" value="RETICULON-LIKE PROTEIN"/>
    <property type="match status" value="1"/>
</dbReference>
<gene>
    <name evidence="9" type="ORF">HKI87_10g62080</name>
</gene>